<accession>X1MKP1</accession>
<evidence type="ECO:0000313" key="1">
    <source>
        <dbReference type="EMBL" id="GAI31853.1"/>
    </source>
</evidence>
<name>X1MKP1_9ZZZZ</name>
<sequence length="56" mass="5696">MDDTGWLAIVDISDPTNPSQTDIDDLGTLSDSRGVFVKAPPAAPGSNPAGVLSLLS</sequence>
<gene>
    <name evidence="1" type="ORF">S06H3_30927</name>
</gene>
<proteinExistence type="predicted"/>
<protein>
    <submittedName>
        <fullName evidence="1">Uncharacterized protein</fullName>
    </submittedName>
</protein>
<organism evidence="1">
    <name type="scientific">marine sediment metagenome</name>
    <dbReference type="NCBI Taxonomy" id="412755"/>
    <lineage>
        <taxon>unclassified sequences</taxon>
        <taxon>metagenomes</taxon>
        <taxon>ecological metagenomes</taxon>
    </lineage>
</organism>
<dbReference type="EMBL" id="BARV01018263">
    <property type="protein sequence ID" value="GAI31853.1"/>
    <property type="molecule type" value="Genomic_DNA"/>
</dbReference>
<dbReference type="AlphaFoldDB" id="X1MKP1"/>
<comment type="caution">
    <text evidence="1">The sequence shown here is derived from an EMBL/GenBank/DDBJ whole genome shotgun (WGS) entry which is preliminary data.</text>
</comment>
<reference evidence="1" key="1">
    <citation type="journal article" date="2014" name="Front. Microbiol.">
        <title>High frequency of phylogenetically diverse reductive dehalogenase-homologous genes in deep subseafloor sedimentary metagenomes.</title>
        <authorList>
            <person name="Kawai M."/>
            <person name="Futagami T."/>
            <person name="Toyoda A."/>
            <person name="Takaki Y."/>
            <person name="Nishi S."/>
            <person name="Hori S."/>
            <person name="Arai W."/>
            <person name="Tsubouchi T."/>
            <person name="Morono Y."/>
            <person name="Uchiyama I."/>
            <person name="Ito T."/>
            <person name="Fujiyama A."/>
            <person name="Inagaki F."/>
            <person name="Takami H."/>
        </authorList>
    </citation>
    <scope>NUCLEOTIDE SEQUENCE</scope>
    <source>
        <strain evidence="1">Expedition CK06-06</strain>
    </source>
</reference>